<protein>
    <submittedName>
        <fullName evidence="2">5,6-dimethylbenzimidazole synthase</fullName>
    </submittedName>
</protein>
<dbReference type="Gene3D" id="3.40.109.10">
    <property type="entry name" value="NADH Oxidase"/>
    <property type="match status" value="1"/>
</dbReference>
<gene>
    <name evidence="2" type="ORF">GCM10007094_18510</name>
</gene>
<comment type="caution">
    <text evidence="2">The sequence shown here is derived from an EMBL/GenBank/DDBJ whole genome shotgun (WGS) entry which is preliminary data.</text>
</comment>
<organism evidence="2 3">
    <name type="scientific">Pseudovibrio japonicus</name>
    <dbReference type="NCBI Taxonomy" id="366534"/>
    <lineage>
        <taxon>Bacteria</taxon>
        <taxon>Pseudomonadati</taxon>
        <taxon>Pseudomonadota</taxon>
        <taxon>Alphaproteobacteria</taxon>
        <taxon>Hyphomicrobiales</taxon>
        <taxon>Stappiaceae</taxon>
        <taxon>Pseudovibrio</taxon>
    </lineage>
</organism>
<dbReference type="InterPro" id="IPR050627">
    <property type="entry name" value="Nitroreductase/BluB"/>
</dbReference>
<dbReference type="Proteomes" id="UP000637980">
    <property type="component" value="Unassembled WGS sequence"/>
</dbReference>
<dbReference type="EMBL" id="BMXE01000003">
    <property type="protein sequence ID" value="GHB30395.1"/>
    <property type="molecule type" value="Genomic_DNA"/>
</dbReference>
<dbReference type="InterPro" id="IPR012825">
    <property type="entry name" value="BluB"/>
</dbReference>
<evidence type="ECO:0000313" key="2">
    <source>
        <dbReference type="EMBL" id="GHB30395.1"/>
    </source>
</evidence>
<keyword evidence="3" id="KW-1185">Reference proteome</keyword>
<dbReference type="Pfam" id="PF00881">
    <property type="entry name" value="Nitroreductase"/>
    <property type="match status" value="1"/>
</dbReference>
<name>A0ABQ3EAM1_9HYPH</name>
<dbReference type="InterPro" id="IPR029479">
    <property type="entry name" value="Nitroreductase"/>
</dbReference>
<dbReference type="NCBIfam" id="TIGR02476">
    <property type="entry name" value="BluB"/>
    <property type="match status" value="1"/>
</dbReference>
<evidence type="ECO:0000259" key="1">
    <source>
        <dbReference type="Pfam" id="PF00881"/>
    </source>
</evidence>
<feature type="domain" description="Nitroreductase" evidence="1">
    <location>
        <begin position="24"/>
        <end position="190"/>
    </location>
</feature>
<dbReference type="SUPFAM" id="SSF55469">
    <property type="entry name" value="FMN-dependent nitroreductase-like"/>
    <property type="match status" value="1"/>
</dbReference>
<reference evidence="3" key="1">
    <citation type="journal article" date="2019" name="Int. J. Syst. Evol. Microbiol.">
        <title>The Global Catalogue of Microorganisms (GCM) 10K type strain sequencing project: providing services to taxonomists for standard genome sequencing and annotation.</title>
        <authorList>
            <consortium name="The Broad Institute Genomics Platform"/>
            <consortium name="The Broad Institute Genome Sequencing Center for Infectious Disease"/>
            <person name="Wu L."/>
            <person name="Ma J."/>
        </authorList>
    </citation>
    <scope>NUCLEOTIDE SEQUENCE [LARGE SCALE GENOMIC DNA]</scope>
    <source>
        <strain evidence="3">KCTC 12861</strain>
    </source>
</reference>
<dbReference type="InterPro" id="IPR000415">
    <property type="entry name" value="Nitroreductase-like"/>
</dbReference>
<accession>A0ABQ3EAM1</accession>
<proteinExistence type="predicted"/>
<evidence type="ECO:0000313" key="3">
    <source>
        <dbReference type="Proteomes" id="UP000637980"/>
    </source>
</evidence>
<sequence>MNDSVVENGPQFSEAFNQDFELLLKWRRDVRHFKQDLIDREIIDELLRLTDLAPSVGNSQPWRFIEVCRSENREAVYRNFQHANAEALKGYKGERAESYAKLKLQGLMDAPLQFAVFCEADPEQGAGLGRQTMPETLAYSCVSAINCLWLAARAKGIGVGWVSILDPDSMGQVFGVPDGWRFVAYLCVGYPLENNEMPELERTGWQARTATELRMLKDTDLVRPDAEQESLRVNPNKGN</sequence>
<dbReference type="RefSeq" id="WP_189436503.1">
    <property type="nucleotide sequence ID" value="NZ_BMXE01000003.1"/>
</dbReference>
<dbReference type="PANTHER" id="PTHR23026:SF123">
    <property type="entry name" value="NAD(P)H NITROREDUCTASE RV3131-RELATED"/>
    <property type="match status" value="1"/>
</dbReference>
<dbReference type="PANTHER" id="PTHR23026">
    <property type="entry name" value="NADPH NITROREDUCTASE"/>
    <property type="match status" value="1"/>
</dbReference>